<feature type="transmembrane region" description="Helical" evidence="2">
    <location>
        <begin position="179"/>
        <end position="200"/>
    </location>
</feature>
<comment type="caution">
    <text evidence="3">The sequence shown here is derived from an EMBL/GenBank/DDBJ whole genome shotgun (WGS) entry which is preliminary data.</text>
</comment>
<keyword evidence="2" id="KW-1133">Transmembrane helix</keyword>
<evidence type="ECO:0000256" key="2">
    <source>
        <dbReference type="SAM" id="Phobius"/>
    </source>
</evidence>
<feature type="compositionally biased region" description="Low complexity" evidence="1">
    <location>
        <begin position="1019"/>
        <end position="1036"/>
    </location>
</feature>
<reference evidence="3 4" key="1">
    <citation type="submission" date="2024-03" db="EMBL/GenBank/DDBJ databases">
        <title>Aureococcus anophagefferens CCMP1851 and Kratosvirus quantuckense: Draft genome of a second virus-susceptible host strain in the model system.</title>
        <authorList>
            <person name="Chase E."/>
            <person name="Truchon A.R."/>
            <person name="Schepens W."/>
            <person name="Wilhelm S.W."/>
        </authorList>
    </citation>
    <scope>NUCLEOTIDE SEQUENCE [LARGE SCALE GENOMIC DNA]</scope>
    <source>
        <strain evidence="3 4">CCMP1851</strain>
    </source>
</reference>
<feature type="transmembrane region" description="Helical" evidence="2">
    <location>
        <begin position="146"/>
        <end position="167"/>
    </location>
</feature>
<protein>
    <submittedName>
        <fullName evidence="3">DnaJ molecular chaperone</fullName>
    </submittedName>
</protein>
<gene>
    <name evidence="3" type="ORF">SO694_00028257</name>
</gene>
<feature type="transmembrane region" description="Helical" evidence="2">
    <location>
        <begin position="21"/>
        <end position="47"/>
    </location>
</feature>
<evidence type="ECO:0000313" key="4">
    <source>
        <dbReference type="Proteomes" id="UP001363151"/>
    </source>
</evidence>
<evidence type="ECO:0000313" key="3">
    <source>
        <dbReference type="EMBL" id="KAK7239617.1"/>
    </source>
</evidence>
<evidence type="ECO:0000256" key="1">
    <source>
        <dbReference type="SAM" id="MobiDB-lite"/>
    </source>
</evidence>
<keyword evidence="4" id="KW-1185">Reference proteome</keyword>
<feature type="region of interest" description="Disordered" evidence="1">
    <location>
        <begin position="948"/>
        <end position="1036"/>
    </location>
</feature>
<sequence length="1607" mass="175633">MRRSFYFRVTSAWLFDRHARHWWVQWCHFVLVVLLVFLQCAAFTSVIQVQGITWLFDHDVEAYVDDDGVAEGLAAKMFPGGVPYPANIDRLTEEAYGIQKLFGVWDFHIMTIVFCAINVITMMQPELKQLKGGYALIVSRFGQVPVWRLAVAYVIHVLRFSVVWLFVDVSGRVLGASDGPFEIILNSLAVLFILDIDDLVKFDEPRRNFYGIAFFRNRKELFGGRLDDAHAELDAMFRRAAAGDKYRVKFYGAMTWLCPVLCPAALMWCMSALAILMQRHTSTGELIAIDDLIIDEDRDVNARYRAIRYATAAVLYLDVHSTAMLASKNEYSDQNVIKHRLWRVADFVLQACVHVVFRTVVIDWAIEELLAYHRSWNTDRLSFWQDLSIVPPRSSHKGARAYGDREADVEKYSGRVCAAQELQRTSVFAILNAPLQPGEVRHRIAVRGDGNRVVAHLELSGAEEVADAAYAFGVANGVDRGSTRRLAAAVCGGQGLTAGEPAPPCGREAALLYENAVADPRDETGADALDGLLRIWEGQDALDAVHGFLLFELDLWFGDWFPPALVEALCGALAHPLWPCGEAPVARTVPINMGAETGKVGDLVLREDEEAADAIALFAKDREEITAHAKKQLYASVCGGNEKRKYRCTRERALLFRGGPARNANGTMILVSDGSPAFVEVWDGDEPADAAFAWSRAHAAVDVDDARHLVQDLCGAYPVKVLARSPDPPLACGRLKWVVDVMPIRGPFGPGGRQALVGNLEITDGAEAHDLAWHFSKDKGCEGCPFYKQLAANLCENPLVSCTRNKAVVWTALVDVATLETLGWPPPYGNVHLEVYEGGAVVDAVRELWFSRNESEGLFGPDARLLRRSLTALACSPDYGLAPETLCARAEEILASADVERPGAAKTMVFNYTTPRAFDDRPCGDAVDRRRAYDEQVVVRDVACAPKEEKRGHGFKSKRRRPPGSKRRDDDDDDDGDDALTRMKKRRDRDRKERGLPPIDDATSRTAAPPDDDGDGGDDANATNATAPAPAPNATTPWCASATQRLVDLNVTAIDAAVADACAATIFDFGIEGWGGPGFMQALGARNDSEADRRGVQQGMKLRKVDGVAVRDQDTVRAALRAKAVAARANGTKVAAELEFLVVNDQDRFLQKGGPDDKGGPVIVYEGMTASDAVYAACLPNELIQPNYTKLGVQRRFLAELCRPQHRVPLRGPPAPGCENVNVSTGDPVYAPRFLLFEMPLQFGGMTHTFRYYPDDWPPCPGEYNPTAWSVPDTTLHWPFGADEATLEALSLALGGEDPLPKLTNASCAPAIERFAASVCDALGPPRPPGCDVDLLNIAKQYLQQAMEHRWFEKATPDGVDLYLALGAPRDSDNDTIVDSYRRVASELGAPLELFETLLKGAQRLRERAAALRAAARALLESANATATACAEFNHWFGCLFVNLTADAFADSLLEKVDAPSALLAAADALAADPARFPDGDAAAALAELADAGCVQSSTLELTKAGKDEVLDELALLARRRAAAAEDRPWGASPLAADAAVEANHTIRALEKPVGEVSKRAWALHQAFDTLADETNRDFYDRPCRPVFGACCVRDAPDGGMRITCGS</sequence>
<accession>A0ABR1FVW7</accession>
<name>A0ABR1FVW7_AURAN</name>
<feature type="compositionally biased region" description="Basic residues" evidence="1">
    <location>
        <begin position="953"/>
        <end position="965"/>
    </location>
</feature>
<proteinExistence type="predicted"/>
<feature type="transmembrane region" description="Helical" evidence="2">
    <location>
        <begin position="107"/>
        <end position="125"/>
    </location>
</feature>
<keyword evidence="2" id="KW-0472">Membrane</keyword>
<keyword evidence="2" id="KW-0812">Transmembrane</keyword>
<dbReference type="Proteomes" id="UP001363151">
    <property type="component" value="Unassembled WGS sequence"/>
</dbReference>
<organism evidence="3 4">
    <name type="scientific">Aureococcus anophagefferens</name>
    <name type="common">Harmful bloom alga</name>
    <dbReference type="NCBI Taxonomy" id="44056"/>
    <lineage>
        <taxon>Eukaryota</taxon>
        <taxon>Sar</taxon>
        <taxon>Stramenopiles</taxon>
        <taxon>Ochrophyta</taxon>
        <taxon>Pelagophyceae</taxon>
        <taxon>Pelagomonadales</taxon>
        <taxon>Pelagomonadaceae</taxon>
        <taxon>Aureococcus</taxon>
    </lineage>
</organism>
<dbReference type="EMBL" id="JBBJCI010000223">
    <property type="protein sequence ID" value="KAK7239617.1"/>
    <property type="molecule type" value="Genomic_DNA"/>
</dbReference>
<feature type="transmembrane region" description="Helical" evidence="2">
    <location>
        <begin position="256"/>
        <end position="277"/>
    </location>
</feature>